<evidence type="ECO:0008006" key="3">
    <source>
        <dbReference type="Google" id="ProtNLM"/>
    </source>
</evidence>
<sequence length="311" mass="36149">MKRSDVYQDERYIAMNPFVALQPQDVGETRIVRTWTDTNGFKHEFIIEAPRIAGEYAEQVFIALLYFTYQQREKGHDLPSCVTVNQSDLFNIMHWPSTGRYSSRLKDSLDYYMSVKITTNTYRQRRELRVLSTHVLAGYEIYTQGRRKRVRWEWAPDFLAQIQEGDHLYSNVNDYFSLSTPTSRRCFRLLQALTIPGGKPYVADLKHFAEIRMGMGSTRVFAHVARRLENALEELRAKKLGIGFITENPERIILARYPKDSAETLSIFAELPDRIKNQLPPPRLPGLAGQYEQREQVSRLILEIPVILKDG</sequence>
<dbReference type="AlphaFoldDB" id="D0MKR3"/>
<dbReference type="Pfam" id="PF10134">
    <property type="entry name" value="RPA"/>
    <property type="match status" value="1"/>
</dbReference>
<evidence type="ECO:0000313" key="1">
    <source>
        <dbReference type="EMBL" id="ACY49727.1"/>
    </source>
</evidence>
<dbReference type="HOGENOM" id="CLU_893938_0_0_10"/>
<keyword evidence="1" id="KW-0614">Plasmid</keyword>
<dbReference type="EMBL" id="CP001808">
    <property type="protein sequence ID" value="ACY49727.1"/>
    <property type="molecule type" value="Genomic_DNA"/>
</dbReference>
<reference evidence="1 2" key="1">
    <citation type="journal article" date="2009" name="Stand. Genomic Sci.">
        <title>Complete genome sequence of Rhodothermus marinus type strain (R-10).</title>
        <authorList>
            <person name="Nolan M."/>
            <person name="Tindall B.J."/>
            <person name="Pomrenke H."/>
            <person name="Lapidus A."/>
            <person name="Copeland A."/>
            <person name="Glavina Del Rio T."/>
            <person name="Lucas S."/>
            <person name="Chen F."/>
            <person name="Tice H."/>
            <person name="Cheng J.F."/>
            <person name="Saunders E."/>
            <person name="Han C."/>
            <person name="Bruce D."/>
            <person name="Goodwin L."/>
            <person name="Chain P."/>
            <person name="Pitluck S."/>
            <person name="Ovchinikova G."/>
            <person name="Pati A."/>
            <person name="Ivanova N."/>
            <person name="Mavromatis K."/>
            <person name="Chen A."/>
            <person name="Palaniappan K."/>
            <person name="Land M."/>
            <person name="Hauser L."/>
            <person name="Chang Y.J."/>
            <person name="Jeffries C.D."/>
            <person name="Brettin T."/>
            <person name="Goker M."/>
            <person name="Bristow J."/>
            <person name="Eisen J.A."/>
            <person name="Markowitz V."/>
            <person name="Hugenholtz P."/>
            <person name="Kyrpides N.C."/>
            <person name="Klenk H.P."/>
            <person name="Detter J.C."/>
        </authorList>
    </citation>
    <scope>NUCLEOTIDE SEQUENCE [LARGE SCALE GENOMIC DNA]</scope>
    <source>
        <strain evidence="2">ATCC 43812 / DSM 4252 / R-10</strain>
        <plasmid evidence="1">pRMAR01</plasmid>
    </source>
</reference>
<dbReference type="KEGG" id="rmr:Rmar_2860"/>
<evidence type="ECO:0000313" key="2">
    <source>
        <dbReference type="Proteomes" id="UP000002221"/>
    </source>
</evidence>
<geneLocation type="plasmid" evidence="1 2">
    <name>pRMAR01</name>
</geneLocation>
<accession>D0MKR3</accession>
<dbReference type="RefSeq" id="WP_012845337.1">
    <property type="nucleotide sequence ID" value="NC_013502.1"/>
</dbReference>
<gene>
    <name evidence="1" type="ordered locus">Rmar_2860</name>
</gene>
<proteinExistence type="predicted"/>
<protein>
    <recommendedName>
        <fullName evidence="3">Replication initiator protein A</fullName>
    </recommendedName>
</protein>
<name>D0MKR3_RHOM4</name>
<dbReference type="Proteomes" id="UP000002221">
    <property type="component" value="Plasmid pRMAR01"/>
</dbReference>
<keyword evidence="2" id="KW-1185">Reference proteome</keyword>
<dbReference type="InterPro" id="IPR018777">
    <property type="entry name" value="Replication_initiator_prot_A"/>
</dbReference>
<organism evidence="1 2">
    <name type="scientific">Rhodothermus marinus (strain ATCC 43812 / DSM 4252 / R-10)</name>
    <name type="common">Rhodothermus obamensis</name>
    <dbReference type="NCBI Taxonomy" id="518766"/>
    <lineage>
        <taxon>Bacteria</taxon>
        <taxon>Pseudomonadati</taxon>
        <taxon>Rhodothermota</taxon>
        <taxon>Rhodothermia</taxon>
        <taxon>Rhodothermales</taxon>
        <taxon>Rhodothermaceae</taxon>
        <taxon>Rhodothermus</taxon>
    </lineage>
</organism>